<dbReference type="RefSeq" id="XP_041292634.1">
    <property type="nucleotide sequence ID" value="XM_041428432.1"/>
</dbReference>
<name>A0A9P7F5N5_9AGAM</name>
<evidence type="ECO:0000313" key="2">
    <source>
        <dbReference type="Proteomes" id="UP000823399"/>
    </source>
</evidence>
<evidence type="ECO:0008006" key="3">
    <source>
        <dbReference type="Google" id="ProtNLM"/>
    </source>
</evidence>
<proteinExistence type="predicted"/>
<dbReference type="Proteomes" id="UP000823399">
    <property type="component" value="Unassembled WGS sequence"/>
</dbReference>
<organism evidence="1 2">
    <name type="scientific">Suillus discolor</name>
    <dbReference type="NCBI Taxonomy" id="1912936"/>
    <lineage>
        <taxon>Eukaryota</taxon>
        <taxon>Fungi</taxon>
        <taxon>Dikarya</taxon>
        <taxon>Basidiomycota</taxon>
        <taxon>Agaricomycotina</taxon>
        <taxon>Agaricomycetes</taxon>
        <taxon>Agaricomycetidae</taxon>
        <taxon>Boletales</taxon>
        <taxon>Suillineae</taxon>
        <taxon>Suillaceae</taxon>
        <taxon>Suillus</taxon>
    </lineage>
</organism>
<evidence type="ECO:0000313" key="1">
    <source>
        <dbReference type="EMBL" id="KAG2108036.1"/>
    </source>
</evidence>
<dbReference type="AlphaFoldDB" id="A0A9P7F5N5"/>
<accession>A0A9P7F5N5</accession>
<sequence>MSSWPHIRTLEIEDSRTFSEVTLHGLFTALGLCPQLHTLRVPVNLATIDIDPDAEPIQHTSLRSLDLETSKFQIAEAETFAHIISAWLPCVDQVQSIYDLSWVEVNRYLRSSRAATAPYVLRAS</sequence>
<gene>
    <name evidence="1" type="ORF">F5147DRAFT_181042</name>
</gene>
<dbReference type="GeneID" id="64690691"/>
<dbReference type="EMBL" id="JABBWM010000029">
    <property type="protein sequence ID" value="KAG2108036.1"/>
    <property type="molecule type" value="Genomic_DNA"/>
</dbReference>
<protein>
    <recommendedName>
        <fullName evidence="3">F-box domain-containing protein</fullName>
    </recommendedName>
</protein>
<reference evidence="1" key="1">
    <citation type="journal article" date="2020" name="New Phytol.">
        <title>Comparative genomics reveals dynamic genome evolution in host specialist ectomycorrhizal fungi.</title>
        <authorList>
            <person name="Lofgren L.A."/>
            <person name="Nguyen N.H."/>
            <person name="Vilgalys R."/>
            <person name="Ruytinx J."/>
            <person name="Liao H.L."/>
            <person name="Branco S."/>
            <person name="Kuo A."/>
            <person name="LaButti K."/>
            <person name="Lipzen A."/>
            <person name="Andreopoulos W."/>
            <person name="Pangilinan J."/>
            <person name="Riley R."/>
            <person name="Hundley H."/>
            <person name="Na H."/>
            <person name="Barry K."/>
            <person name="Grigoriev I.V."/>
            <person name="Stajich J.E."/>
            <person name="Kennedy P.G."/>
        </authorList>
    </citation>
    <scope>NUCLEOTIDE SEQUENCE</scope>
    <source>
        <strain evidence="1">FC423</strain>
    </source>
</reference>
<keyword evidence="2" id="KW-1185">Reference proteome</keyword>
<comment type="caution">
    <text evidence="1">The sequence shown here is derived from an EMBL/GenBank/DDBJ whole genome shotgun (WGS) entry which is preliminary data.</text>
</comment>
<dbReference type="OrthoDB" id="2650391at2759"/>